<evidence type="ECO:0000313" key="2">
    <source>
        <dbReference type="EMBL" id="MBX0325831.1"/>
    </source>
</evidence>
<dbReference type="EMBL" id="RKLR01000020">
    <property type="protein sequence ID" value="MBX0325831.1"/>
    <property type="molecule type" value="Genomic_DNA"/>
</dbReference>
<evidence type="ECO:0000259" key="1">
    <source>
        <dbReference type="Pfam" id="PF24349"/>
    </source>
</evidence>
<proteinExistence type="predicted"/>
<dbReference type="AlphaFoldDB" id="A0AAW4PZ04"/>
<reference evidence="2 3" key="1">
    <citation type="submission" date="2021-06" db="EMBL/GenBank/DDBJ databases">
        <title>Halomicroarcula sp. a new haloarchaeum isolated from saline soil.</title>
        <authorList>
            <person name="Duran-Viseras A."/>
            <person name="Sanchez-Porro C."/>
            <person name="Ventosa A."/>
        </authorList>
    </citation>
    <scope>NUCLEOTIDE SEQUENCE [LARGE SCALE GENOMIC DNA]</scope>
    <source>
        <strain evidence="2 3">F13</strain>
    </source>
</reference>
<accession>A0AAW4PZ04</accession>
<dbReference type="Proteomes" id="UP001430377">
    <property type="component" value="Unassembled WGS sequence"/>
</dbReference>
<dbReference type="InterPro" id="IPR055931">
    <property type="entry name" value="DUF7509"/>
</dbReference>
<gene>
    <name evidence="2" type="ORF">EGH21_22700</name>
</gene>
<dbReference type="Pfam" id="PF24349">
    <property type="entry name" value="DUF7509"/>
    <property type="match status" value="1"/>
</dbReference>
<comment type="caution">
    <text evidence="2">The sequence shown here is derived from an EMBL/GenBank/DDBJ whole genome shotgun (WGS) entry which is preliminary data.</text>
</comment>
<name>A0AAW4PZ04_9EURY</name>
<feature type="domain" description="DUF7509" evidence="1">
    <location>
        <begin position="7"/>
        <end position="214"/>
    </location>
</feature>
<dbReference type="RefSeq" id="WP_220620691.1">
    <property type="nucleotide sequence ID" value="NZ_RKLR01000020.1"/>
</dbReference>
<organism evidence="2 3">
    <name type="scientific">Haloarcula rubra</name>
    <dbReference type="NCBI Taxonomy" id="2487747"/>
    <lineage>
        <taxon>Archaea</taxon>
        <taxon>Methanobacteriati</taxon>
        <taxon>Methanobacteriota</taxon>
        <taxon>Stenosarchaea group</taxon>
        <taxon>Halobacteria</taxon>
        <taxon>Halobacteriales</taxon>
        <taxon>Haloarculaceae</taxon>
        <taxon>Haloarcula</taxon>
    </lineage>
</organism>
<sequence>MVRSISRDLIINRLPAVQRDRFLVYVMGPYKSFNLNYVLPSEAREDISIEDLPGPLRQLFQNKDDIDEAKALLRRVQGSLRSNPAVNAFLAVDIGIDTDRVDAATQSIEYATCANMTVFILPYLGHNFGVGEEAGSVLEALSTGDGTDLDAGERERVVFAKESAVSSEMIRSAKSRWDVAVITYDSESELVDHLRNKARRLVNREQFGDLDTLD</sequence>
<protein>
    <recommendedName>
        <fullName evidence="1">DUF7509 domain-containing protein</fullName>
    </recommendedName>
</protein>
<evidence type="ECO:0000313" key="3">
    <source>
        <dbReference type="Proteomes" id="UP001430377"/>
    </source>
</evidence>
<keyword evidence="3" id="KW-1185">Reference proteome</keyword>